<dbReference type="OrthoDB" id="92272at2"/>
<reference evidence="9 10" key="1">
    <citation type="submission" date="2018-07" db="EMBL/GenBank/DDBJ databases">
        <title>Lottiidibacillus patelloidae gen. nov., sp. nov., isolated from the intestinal tract of a marine limpet and the reclassification of B. taeanensis BH030017T, B. algicola KMM 3737T and B. hwajinpoensis SW-72T as genus Lottiidibacillus.</title>
        <authorList>
            <person name="Liu R."/>
            <person name="Huang Z."/>
        </authorList>
    </citation>
    <scope>NUCLEOTIDE SEQUENCE [LARGE SCALE GENOMIC DNA]</scope>
    <source>
        <strain evidence="9 10">BH030017</strain>
    </source>
</reference>
<comment type="catalytic activity">
    <reaction evidence="1">
        <text>a 1,2-diacyl-sn-glycero-3-phosphocholine + H2O = a 1,2-diacyl-sn-glycero-3-phosphate + choline + H(+)</text>
        <dbReference type="Rhea" id="RHEA:14445"/>
        <dbReference type="ChEBI" id="CHEBI:15354"/>
        <dbReference type="ChEBI" id="CHEBI:15377"/>
        <dbReference type="ChEBI" id="CHEBI:15378"/>
        <dbReference type="ChEBI" id="CHEBI:57643"/>
        <dbReference type="ChEBI" id="CHEBI:58608"/>
        <dbReference type="EC" id="3.1.4.4"/>
    </reaction>
</comment>
<gene>
    <name evidence="9" type="ORF">DS031_13165</name>
</gene>
<keyword evidence="7" id="KW-0812">Transmembrane</keyword>
<evidence type="ECO:0000256" key="3">
    <source>
        <dbReference type="ARBA" id="ARBA00012027"/>
    </source>
</evidence>
<dbReference type="GO" id="GO:0004630">
    <property type="term" value="F:phospholipase D activity"/>
    <property type="evidence" value="ECO:0007669"/>
    <property type="project" value="UniProtKB-EC"/>
</dbReference>
<feature type="domain" description="Phospholipase D-like" evidence="8">
    <location>
        <begin position="321"/>
        <end position="454"/>
    </location>
</feature>
<evidence type="ECO:0000259" key="8">
    <source>
        <dbReference type="Pfam" id="PF13091"/>
    </source>
</evidence>
<keyword evidence="6" id="KW-0443">Lipid metabolism</keyword>
<keyword evidence="5" id="KW-0442">Lipid degradation</keyword>
<dbReference type="GO" id="GO:0016891">
    <property type="term" value="F:RNA endonuclease activity producing 5'-phosphomonoesters, hydrolytic mechanism"/>
    <property type="evidence" value="ECO:0007669"/>
    <property type="project" value="TreeGrafter"/>
</dbReference>
<organism evidence="9 10">
    <name type="scientific">Bacillus taeanensis</name>
    <dbReference type="NCBI Taxonomy" id="273032"/>
    <lineage>
        <taxon>Bacteria</taxon>
        <taxon>Bacillati</taxon>
        <taxon>Bacillota</taxon>
        <taxon>Bacilli</taxon>
        <taxon>Bacillales</taxon>
        <taxon>Bacillaceae</taxon>
        <taxon>Bacillus</taxon>
    </lineage>
</organism>
<dbReference type="GO" id="GO:0016042">
    <property type="term" value="P:lipid catabolic process"/>
    <property type="evidence" value="ECO:0007669"/>
    <property type="project" value="UniProtKB-KW"/>
</dbReference>
<dbReference type="Pfam" id="PF13091">
    <property type="entry name" value="PLDc_2"/>
    <property type="match status" value="1"/>
</dbReference>
<dbReference type="CDD" id="cd09130">
    <property type="entry name" value="PLDc_unchar2_2"/>
    <property type="match status" value="1"/>
</dbReference>
<accession>A0A366XSP6</accession>
<dbReference type="Gene3D" id="3.30.870.10">
    <property type="entry name" value="Endonuclease Chain A"/>
    <property type="match status" value="1"/>
</dbReference>
<protein>
    <recommendedName>
        <fullName evidence="3">phospholipase D</fullName>
        <ecNumber evidence="3">3.1.4.4</ecNumber>
    </recommendedName>
</protein>
<evidence type="ECO:0000256" key="4">
    <source>
        <dbReference type="ARBA" id="ARBA00022801"/>
    </source>
</evidence>
<dbReference type="InterPro" id="IPR051406">
    <property type="entry name" value="PLD_domain"/>
</dbReference>
<dbReference type="AlphaFoldDB" id="A0A366XSP6"/>
<dbReference type="EMBL" id="QOCW01000013">
    <property type="protein sequence ID" value="RBW69162.1"/>
    <property type="molecule type" value="Genomic_DNA"/>
</dbReference>
<dbReference type="SUPFAM" id="SSF56024">
    <property type="entry name" value="Phospholipase D/nuclease"/>
    <property type="match status" value="2"/>
</dbReference>
<dbReference type="InterPro" id="IPR025202">
    <property type="entry name" value="PLD-like_dom"/>
</dbReference>
<sequence>MKIQKPIHKKKGRILLVLIVLIVTTTMIYHRIKPLPPNTSFAGKVYNVPDEEVEFLYDLTYKQNGKETYEQSIFKEVYQTIEKADSFLILDLFLVNSYSNGERNYPPISSKLRKTIEKKMKEDPNLKVVFITDEINTTYHSHTAEQIEPLKKLGAEVIFTDLNRLRDPNILYSGIWRTTLSWFGQEGTGWLPNPLAANAPSVTMRSYFKLLNIKANHRKVVITEDAGLILSANPHDASGFHSNIAFKIKGDILLDMIKAERAAAAFSGGNLKKFPTEKQLENIESTGSQIESDSFIKAQILTESKIQDSVVEAVDHAVKGDVIWVGMFYLADRDIIDALEDAAERGIEVRIILDPNQNAFGSEKMGLPNIPIAAELYKTRKKHLTIRWYNTNKEQYHTKLIYIKGEKDSTIIGGSANYTSRNLDDYNLEANIKLQAHSTSKLVQDVDSYFERIWNNKDASYTLEYEAYENSLPVFKYIMYILQKIFQFTTY</sequence>
<keyword evidence="4" id="KW-0378">Hydrolase</keyword>
<keyword evidence="7" id="KW-1133">Transmembrane helix</keyword>
<dbReference type="PANTHER" id="PTHR43856:SF1">
    <property type="entry name" value="MITOCHONDRIAL CARDIOLIPIN HYDROLASE"/>
    <property type="match status" value="1"/>
</dbReference>
<dbReference type="PANTHER" id="PTHR43856">
    <property type="entry name" value="CARDIOLIPIN HYDROLASE"/>
    <property type="match status" value="1"/>
</dbReference>
<name>A0A366XSP6_9BACI</name>
<evidence type="ECO:0000313" key="9">
    <source>
        <dbReference type="EMBL" id="RBW69162.1"/>
    </source>
</evidence>
<comment type="caution">
    <text evidence="9">The sequence shown here is derived from an EMBL/GenBank/DDBJ whole genome shotgun (WGS) entry which is preliminary data.</text>
</comment>
<dbReference type="EC" id="3.1.4.4" evidence="3"/>
<feature type="transmembrane region" description="Helical" evidence="7">
    <location>
        <begin position="12"/>
        <end position="30"/>
    </location>
</feature>
<comment type="similarity">
    <text evidence="2">Belongs to the phospholipase D family.</text>
</comment>
<dbReference type="Proteomes" id="UP000253314">
    <property type="component" value="Unassembled WGS sequence"/>
</dbReference>
<evidence type="ECO:0000256" key="2">
    <source>
        <dbReference type="ARBA" id="ARBA00008664"/>
    </source>
</evidence>
<keyword evidence="7" id="KW-0472">Membrane</keyword>
<dbReference type="CDD" id="cd09129">
    <property type="entry name" value="PLDc_unchar2_1"/>
    <property type="match status" value="1"/>
</dbReference>
<proteinExistence type="inferred from homology"/>
<evidence type="ECO:0000256" key="1">
    <source>
        <dbReference type="ARBA" id="ARBA00000798"/>
    </source>
</evidence>
<evidence type="ECO:0000256" key="5">
    <source>
        <dbReference type="ARBA" id="ARBA00022963"/>
    </source>
</evidence>
<evidence type="ECO:0000256" key="6">
    <source>
        <dbReference type="ARBA" id="ARBA00023098"/>
    </source>
</evidence>
<dbReference type="RefSeq" id="WP_113806593.1">
    <property type="nucleotide sequence ID" value="NZ_QOCW01000013.1"/>
</dbReference>
<evidence type="ECO:0000313" key="10">
    <source>
        <dbReference type="Proteomes" id="UP000253314"/>
    </source>
</evidence>
<evidence type="ECO:0000256" key="7">
    <source>
        <dbReference type="SAM" id="Phobius"/>
    </source>
</evidence>
<keyword evidence="10" id="KW-1185">Reference proteome</keyword>